<keyword evidence="2" id="KW-1185">Reference proteome</keyword>
<dbReference type="Proteomes" id="UP001346149">
    <property type="component" value="Unassembled WGS sequence"/>
</dbReference>
<comment type="caution">
    <text evidence="1">The sequence shown here is derived from an EMBL/GenBank/DDBJ whole genome shotgun (WGS) entry which is preliminary data.</text>
</comment>
<evidence type="ECO:0000313" key="2">
    <source>
        <dbReference type="Proteomes" id="UP001346149"/>
    </source>
</evidence>
<sequence length="134" mass="15255">MQDIVIRNLDYIFAVSSQSIASASPEILANLEKLLDSRSSEPWSSRRLPRPTAVFPTILDSEEEDCENGLIRTRSIKKCFPVNSTQNIDSFLRPKLDLNEGISKEMDHHSKSAKRKKTRMKTALDSYELASDFH</sequence>
<accession>A0AAN7R1Y8</accession>
<dbReference type="AlphaFoldDB" id="A0AAN7R1Y8"/>
<evidence type="ECO:0000313" key="1">
    <source>
        <dbReference type="EMBL" id="KAK4786722.1"/>
    </source>
</evidence>
<name>A0AAN7R1Y8_TRANT</name>
<dbReference type="EMBL" id="JAXQNO010000012">
    <property type="protein sequence ID" value="KAK4786722.1"/>
    <property type="molecule type" value="Genomic_DNA"/>
</dbReference>
<reference evidence="1 2" key="1">
    <citation type="journal article" date="2023" name="Hortic Res">
        <title>Pangenome of water caltrop reveals structural variations and asymmetric subgenome divergence after allopolyploidization.</title>
        <authorList>
            <person name="Zhang X."/>
            <person name="Chen Y."/>
            <person name="Wang L."/>
            <person name="Yuan Y."/>
            <person name="Fang M."/>
            <person name="Shi L."/>
            <person name="Lu R."/>
            <person name="Comes H.P."/>
            <person name="Ma Y."/>
            <person name="Chen Y."/>
            <person name="Huang G."/>
            <person name="Zhou Y."/>
            <person name="Zheng Z."/>
            <person name="Qiu Y."/>
        </authorList>
    </citation>
    <scope>NUCLEOTIDE SEQUENCE [LARGE SCALE GENOMIC DNA]</scope>
    <source>
        <strain evidence="1">F231</strain>
    </source>
</reference>
<proteinExistence type="predicted"/>
<organism evidence="1 2">
    <name type="scientific">Trapa natans</name>
    <name type="common">Water chestnut</name>
    <dbReference type="NCBI Taxonomy" id="22666"/>
    <lineage>
        <taxon>Eukaryota</taxon>
        <taxon>Viridiplantae</taxon>
        <taxon>Streptophyta</taxon>
        <taxon>Embryophyta</taxon>
        <taxon>Tracheophyta</taxon>
        <taxon>Spermatophyta</taxon>
        <taxon>Magnoliopsida</taxon>
        <taxon>eudicotyledons</taxon>
        <taxon>Gunneridae</taxon>
        <taxon>Pentapetalae</taxon>
        <taxon>rosids</taxon>
        <taxon>malvids</taxon>
        <taxon>Myrtales</taxon>
        <taxon>Lythraceae</taxon>
        <taxon>Trapa</taxon>
    </lineage>
</organism>
<gene>
    <name evidence="1" type="ORF">SAY86_010555</name>
</gene>
<protein>
    <submittedName>
        <fullName evidence="1">Uncharacterized protein</fullName>
    </submittedName>
</protein>